<dbReference type="Pfam" id="PF12802">
    <property type="entry name" value="MarR_2"/>
    <property type="match status" value="1"/>
</dbReference>
<dbReference type="RefSeq" id="WP_092746172.1">
    <property type="nucleotide sequence ID" value="NZ_FMZC01000030.1"/>
</dbReference>
<dbReference type="PANTHER" id="PTHR33164">
    <property type="entry name" value="TRANSCRIPTIONAL REGULATOR, MARR FAMILY"/>
    <property type="match status" value="1"/>
</dbReference>
<dbReference type="PANTHER" id="PTHR33164:SF89">
    <property type="entry name" value="MARR FAMILY REGULATORY PROTEIN"/>
    <property type="match status" value="1"/>
</dbReference>
<dbReference type="InterPro" id="IPR036388">
    <property type="entry name" value="WH-like_DNA-bd_sf"/>
</dbReference>
<evidence type="ECO:0000313" key="3">
    <source>
        <dbReference type="EMBL" id="SDE75280.1"/>
    </source>
</evidence>
<dbReference type="Proteomes" id="UP000198781">
    <property type="component" value="Unassembled WGS sequence"/>
</dbReference>
<feature type="domain" description="HTH marR-type" evidence="2">
    <location>
        <begin position="52"/>
        <end position="187"/>
    </location>
</feature>
<dbReference type="STRING" id="187868.SAMN05192589_1305"/>
<sequence>MQQKSARAKTLPSTAKAPRPTRPPRPLHSAVAPDAPEGELRHLPGLDYGVLDQLMGYALRRAQNALYLHFQRAVSFQPDMSPQRFAALVLVVGNPGLRQGVLAEAMGLHRSGGMRLVDWLHAQGWVRRADDPLDGRSWTLQPTPAGRAALRRLSEAVQAHDAALLHAVGEGGDRLHPLLDRLAEVAPTVPPPA</sequence>
<dbReference type="PROSITE" id="PS50995">
    <property type="entry name" value="HTH_MARR_2"/>
    <property type="match status" value="1"/>
</dbReference>
<dbReference type="GO" id="GO:0003700">
    <property type="term" value="F:DNA-binding transcription factor activity"/>
    <property type="evidence" value="ECO:0007669"/>
    <property type="project" value="InterPro"/>
</dbReference>
<dbReference type="SMART" id="SM00347">
    <property type="entry name" value="HTH_MARR"/>
    <property type="match status" value="1"/>
</dbReference>
<dbReference type="EMBL" id="FMZC01000030">
    <property type="protein sequence ID" value="SDE75280.1"/>
    <property type="molecule type" value="Genomic_DNA"/>
</dbReference>
<keyword evidence="3" id="KW-0238">DNA-binding</keyword>
<evidence type="ECO:0000259" key="2">
    <source>
        <dbReference type="PROSITE" id="PS50995"/>
    </source>
</evidence>
<dbReference type="AlphaFoldDB" id="A0A1G7FH64"/>
<reference evidence="3 4" key="1">
    <citation type="submission" date="2016-10" db="EMBL/GenBank/DDBJ databases">
        <authorList>
            <person name="de Groot N.N."/>
        </authorList>
    </citation>
    <scope>NUCLEOTIDE SEQUENCE [LARGE SCALE GENOMIC DNA]</scope>
    <source>
        <strain evidence="3 4">DSM 16619</strain>
    </source>
</reference>
<feature type="region of interest" description="Disordered" evidence="1">
    <location>
        <begin position="1"/>
        <end position="38"/>
    </location>
</feature>
<organism evidence="3 4">
    <name type="scientific">Paracidovorax valerianellae</name>
    <dbReference type="NCBI Taxonomy" id="187868"/>
    <lineage>
        <taxon>Bacteria</taxon>
        <taxon>Pseudomonadati</taxon>
        <taxon>Pseudomonadota</taxon>
        <taxon>Betaproteobacteria</taxon>
        <taxon>Burkholderiales</taxon>
        <taxon>Comamonadaceae</taxon>
        <taxon>Paracidovorax</taxon>
    </lineage>
</organism>
<dbReference type="GO" id="GO:0006950">
    <property type="term" value="P:response to stress"/>
    <property type="evidence" value="ECO:0007669"/>
    <property type="project" value="TreeGrafter"/>
</dbReference>
<dbReference type="GO" id="GO:0003677">
    <property type="term" value="F:DNA binding"/>
    <property type="evidence" value="ECO:0007669"/>
    <property type="project" value="UniProtKB-KW"/>
</dbReference>
<protein>
    <submittedName>
        <fullName evidence="3">DNA-binding transcriptional regulator, MarR family</fullName>
    </submittedName>
</protein>
<dbReference type="Gene3D" id="1.10.10.10">
    <property type="entry name" value="Winged helix-like DNA-binding domain superfamily/Winged helix DNA-binding domain"/>
    <property type="match status" value="1"/>
</dbReference>
<dbReference type="InterPro" id="IPR036390">
    <property type="entry name" value="WH_DNA-bd_sf"/>
</dbReference>
<dbReference type="InterPro" id="IPR039422">
    <property type="entry name" value="MarR/SlyA-like"/>
</dbReference>
<accession>A0A1G7FH64</accession>
<proteinExistence type="predicted"/>
<evidence type="ECO:0000256" key="1">
    <source>
        <dbReference type="SAM" id="MobiDB-lite"/>
    </source>
</evidence>
<evidence type="ECO:0000313" key="4">
    <source>
        <dbReference type="Proteomes" id="UP000198781"/>
    </source>
</evidence>
<gene>
    <name evidence="3" type="ORF">SAMN05192589_1305</name>
</gene>
<dbReference type="OrthoDB" id="117723at2"/>
<name>A0A1G7FH64_9BURK</name>
<dbReference type="InterPro" id="IPR000835">
    <property type="entry name" value="HTH_MarR-typ"/>
</dbReference>
<dbReference type="SUPFAM" id="SSF46785">
    <property type="entry name" value="Winged helix' DNA-binding domain"/>
    <property type="match status" value="1"/>
</dbReference>
<keyword evidence="4" id="KW-1185">Reference proteome</keyword>